<evidence type="ECO:0000256" key="2">
    <source>
        <dbReference type="ARBA" id="ARBA00023134"/>
    </source>
</evidence>
<evidence type="ECO:0008006" key="5">
    <source>
        <dbReference type="Google" id="ProtNLM"/>
    </source>
</evidence>
<dbReference type="EMBL" id="CAJJDM010000064">
    <property type="protein sequence ID" value="CAD8080107.1"/>
    <property type="molecule type" value="Genomic_DNA"/>
</dbReference>
<sequence>MIGLPKSGKRTLLNQISFKFKNTQIYTGDLITALKYSKFNFLCFHNINNNSIQNHLNPVFNKIDALIFVVDSSNLADIKNAHILLQSQLKQLNEIPFLLIINKYNLAQITIQEIVIQFELIKLRQPWFVKTVGSEISDTETALQWLYDQIYNIKK</sequence>
<dbReference type="AlphaFoldDB" id="A0A8S1MI06"/>
<dbReference type="Pfam" id="PF00025">
    <property type="entry name" value="Arf"/>
    <property type="match status" value="1"/>
</dbReference>
<keyword evidence="2" id="KW-0342">GTP-binding</keyword>
<evidence type="ECO:0000256" key="1">
    <source>
        <dbReference type="ARBA" id="ARBA00022741"/>
    </source>
</evidence>
<keyword evidence="4" id="KW-1185">Reference proteome</keyword>
<name>A0A8S1MI06_PARPR</name>
<dbReference type="Proteomes" id="UP000688137">
    <property type="component" value="Unassembled WGS sequence"/>
</dbReference>
<dbReference type="InterPro" id="IPR024156">
    <property type="entry name" value="Small_GTPase_ARF"/>
</dbReference>
<protein>
    <recommendedName>
        <fullName evidence="5">ADP-ribosylation factor</fullName>
    </recommendedName>
</protein>
<organism evidence="3 4">
    <name type="scientific">Paramecium primaurelia</name>
    <dbReference type="NCBI Taxonomy" id="5886"/>
    <lineage>
        <taxon>Eukaryota</taxon>
        <taxon>Sar</taxon>
        <taxon>Alveolata</taxon>
        <taxon>Ciliophora</taxon>
        <taxon>Intramacronucleata</taxon>
        <taxon>Oligohymenophorea</taxon>
        <taxon>Peniculida</taxon>
        <taxon>Parameciidae</taxon>
        <taxon>Paramecium</taxon>
    </lineage>
</organism>
<evidence type="ECO:0000313" key="3">
    <source>
        <dbReference type="EMBL" id="CAD8080107.1"/>
    </source>
</evidence>
<dbReference type="GO" id="GO:0005525">
    <property type="term" value="F:GTP binding"/>
    <property type="evidence" value="ECO:0007669"/>
    <property type="project" value="UniProtKB-KW"/>
</dbReference>
<dbReference type="GO" id="GO:0003924">
    <property type="term" value="F:GTPase activity"/>
    <property type="evidence" value="ECO:0007669"/>
    <property type="project" value="InterPro"/>
</dbReference>
<evidence type="ECO:0000313" key="4">
    <source>
        <dbReference type="Proteomes" id="UP000688137"/>
    </source>
</evidence>
<dbReference type="OMA" id="ISCKFKH"/>
<comment type="caution">
    <text evidence="3">The sequence shown here is derived from an EMBL/GenBank/DDBJ whole genome shotgun (WGS) entry which is preliminary data.</text>
</comment>
<dbReference type="InterPro" id="IPR006689">
    <property type="entry name" value="Small_GTPase_ARF/SAR"/>
</dbReference>
<gene>
    <name evidence="3" type="ORF">PPRIM_AZ9-3.1.T0630096</name>
</gene>
<keyword evidence="1" id="KW-0547">Nucleotide-binding</keyword>
<proteinExistence type="predicted"/>
<reference evidence="3" key="1">
    <citation type="submission" date="2021-01" db="EMBL/GenBank/DDBJ databases">
        <authorList>
            <consortium name="Genoscope - CEA"/>
            <person name="William W."/>
        </authorList>
    </citation>
    <scope>NUCLEOTIDE SEQUENCE</scope>
</reference>
<dbReference type="PANTHER" id="PTHR11711">
    <property type="entry name" value="ADP RIBOSYLATION FACTOR-RELATED"/>
    <property type="match status" value="1"/>
</dbReference>
<accession>A0A8S1MI06</accession>